<protein>
    <submittedName>
        <fullName evidence="1">Endonuclease-reverse transcriptase</fullName>
    </submittedName>
</protein>
<dbReference type="AlphaFoldDB" id="A0A212ES57"/>
<gene>
    <name evidence="1" type="ORF">KGM_204320</name>
</gene>
<dbReference type="InParanoid" id="A0A212ES57"/>
<evidence type="ECO:0000313" key="2">
    <source>
        <dbReference type="Proteomes" id="UP000007151"/>
    </source>
</evidence>
<dbReference type="Proteomes" id="UP000007151">
    <property type="component" value="Unassembled WGS sequence"/>
</dbReference>
<reference evidence="1 2" key="1">
    <citation type="journal article" date="2011" name="Cell">
        <title>The monarch butterfly genome yields insights into long-distance migration.</title>
        <authorList>
            <person name="Zhan S."/>
            <person name="Merlin C."/>
            <person name="Boore J.L."/>
            <person name="Reppert S.M."/>
        </authorList>
    </citation>
    <scope>NUCLEOTIDE SEQUENCE [LARGE SCALE GENOMIC DNA]</scope>
    <source>
        <strain evidence="1">F-2</strain>
    </source>
</reference>
<dbReference type="GO" id="GO:0004519">
    <property type="term" value="F:endonuclease activity"/>
    <property type="evidence" value="ECO:0007669"/>
    <property type="project" value="UniProtKB-KW"/>
</dbReference>
<accession>A0A212ES57</accession>
<evidence type="ECO:0000313" key="1">
    <source>
        <dbReference type="EMBL" id="OWR44330.1"/>
    </source>
</evidence>
<dbReference type="EMBL" id="AGBW02012852">
    <property type="protein sequence ID" value="OWR44330.1"/>
    <property type="molecule type" value="Genomic_DNA"/>
</dbReference>
<name>A0A212ES57_DANPL</name>
<comment type="caution">
    <text evidence="1">The sequence shown here is derived from an EMBL/GenBank/DDBJ whole genome shotgun (WGS) entry which is preliminary data.</text>
</comment>
<sequence>MEEQFQLLFEKIKMEMQKQSNELKESLTKNILDPMDEKPTPMIEENEKMKQKICNLEKEIEYFKTEKNTNNIVLYGLEESEKSTLELLNIVKETFKRNLNLSVEENEVNRIYRLGKNRIENKNTPVLLSFIYKQVEKTPNYVK</sequence>
<keyword evidence="1" id="KW-0255">Endonuclease</keyword>
<keyword evidence="1" id="KW-0378">Hydrolase</keyword>
<keyword evidence="2" id="KW-1185">Reference proteome</keyword>
<dbReference type="GO" id="GO:0003964">
    <property type="term" value="F:RNA-directed DNA polymerase activity"/>
    <property type="evidence" value="ECO:0007669"/>
    <property type="project" value="UniProtKB-KW"/>
</dbReference>
<keyword evidence="1" id="KW-0540">Nuclease</keyword>
<organism evidence="1 2">
    <name type="scientific">Danaus plexippus plexippus</name>
    <dbReference type="NCBI Taxonomy" id="278856"/>
    <lineage>
        <taxon>Eukaryota</taxon>
        <taxon>Metazoa</taxon>
        <taxon>Ecdysozoa</taxon>
        <taxon>Arthropoda</taxon>
        <taxon>Hexapoda</taxon>
        <taxon>Insecta</taxon>
        <taxon>Pterygota</taxon>
        <taxon>Neoptera</taxon>
        <taxon>Endopterygota</taxon>
        <taxon>Lepidoptera</taxon>
        <taxon>Glossata</taxon>
        <taxon>Ditrysia</taxon>
        <taxon>Papilionoidea</taxon>
        <taxon>Nymphalidae</taxon>
        <taxon>Danainae</taxon>
        <taxon>Danaini</taxon>
        <taxon>Danaina</taxon>
        <taxon>Danaus</taxon>
        <taxon>Danaus</taxon>
    </lineage>
</organism>
<proteinExistence type="predicted"/>
<dbReference type="KEGG" id="dpl:KGM_204320"/>